<dbReference type="SUPFAM" id="SSF52777">
    <property type="entry name" value="CoA-dependent acyltransferases"/>
    <property type="match status" value="12"/>
</dbReference>
<feature type="region of interest" description="Disordered" evidence="5">
    <location>
        <begin position="3154"/>
        <end position="3189"/>
    </location>
</feature>
<evidence type="ECO:0000259" key="6">
    <source>
        <dbReference type="PROSITE" id="PS50075"/>
    </source>
</evidence>
<dbReference type="InterPro" id="IPR009081">
    <property type="entry name" value="PP-bd_ACP"/>
</dbReference>
<dbReference type="InterPro" id="IPR006162">
    <property type="entry name" value="Ppantetheine_attach_site"/>
</dbReference>
<sequence>MAALDAQQAWNATYSDYPADICIHELVEIQAAQTPDTLALADPLAQVTYWQLSKRSNQLAHYLLAQGVTPDTPVAVCIPRSTDLVVALLGILKAGGAYLPLDPAYPAERLTFMLEDSQTPLVLTRAGLLRPEDGLPKTVKRIALDDMAGLLANQPTSAPSSQVGPANLAYVIYTSGSTGRPKGVAIEHRSAINLITWHQREFAVGAGDRATQVASPAFDAAVWEIWPYLTTGASLHIPAEELRLLPMELKDWMVSQAITMSFLPTPIAERIIALPWDGPCSLRVLLTGGDRLQRHPDHELPFVLVNNYGPTENAVVSTSGLVELGADHGQPPSIGRSIANTEAYILDSAMQPVAVGAPGELYVGGVGLARYYLNRPDLTAERFVPHPFSRRPGSRLYRTGDRCQYRADGSIEFLGRIDFQVKVRGFRIELGEIEVCLVGHPAVKEAVAAIQEMPSGANRLVAFVAQRPGSAVDKAVLKEYLGQHLPEYMVPTAITTIDSFPLTPNGKIDRRALLLQAVVPAAGDRTAPATPVEAQVAAIWAEVFSMPEIGIHSNFFDLGGHSLLATQIVSRVNQTFGAALPMRQLFDTPTIAGLAAVIGAAGGQPAVFGSITAQDYPTGAVLPLSFAQERLWFLNQLDPASVAYTIPLAWRISGEVDEAALRRALNDLAMRHAPLRSTFPTVDGRPVARLSEQTPIPFEAIDLGGLDGAARVGEAERYLLAEAGRPFDLAEGPLLRGVLIRLDSADHLFALIIHHIIFDGWSVDIFTRELVALYTAALAGADAGLPALPIQYADYARWQRRWLQGEALEAQVNYWKRHLDDAPAAIDLPTDRPRPPVQTFNGALERFVIPADLTARLRTLAIRENATMFMASLAVFNILLARYSGQRDLVVGTPIAGRHQLETEPLIGMFVNTLALRTVIRGNPSFLDVLAQVRETTLGAYSHQDLPFEKLVEVLHPVRDLSYTPIFQVMFIVQNIPEVAGTRSDLEMRSLELPATSSQFDITFELQDTSSGLEGAVTYNTDLFDAATINRMAGHFQRLLAAVMADPTQAVLTIPLVAAARRVPSGAPAVPPLLHERVVSQAARTPRAAAVVGRDATLTYAELDEQSSRLAAHLRYAGVGPDVCVGVYLERTPRLLVVLLAVLKAGGAYVPLDPAYPAERLAFMIEDTRVAVLLAEHASRETLPSHAAQVIFVDALPPLPSVQPPKRGAGPENLAYIIYTSGSTGRPKGVMITHANAAFFMDWALEVFSPADLEGTLAATSMCFDISIFEFFAPLSCGGSVLLAENILHLAAMPATPPITLVNTVPSVFAEVLRDTELPPSVRVVNLAGEALPRVLVDQLYGLPTVERVYNFYGPSEDTTYSTIDCVARDGAGPPPLGRTIDNSEGYVLDGFQQPVPVGIAGELYLGGAGVSRGYFGRPALTAERYLPDPFSGVLGARMYRTGDRVRRQADGTLEYLGRMDRQVKLRGFRIELGEVEAALSEQAAVQEAAVVIKASPRGDPTLVGYVVARAGEALDSTTVQAALRERLPEYMVPSQVVVLLGLPRTSSGKLDRRALPEPDFGRAVAAVAALTADGEALAAIWAEVLRVPRASLDAHSNFFDLGGHSLLATQIVSRVNQTFGAALPMRQLFDTPTIAGLAAVIGAAGGQPAVFGPITAQDYPTGAVLPLSFAQERLWFLNQLDPASVAYTIPLAWRISGEVDEAALRRALNDLAMRHAPLRSTFPTVDGRPVARLSEQTPIPFEAIDLGGLDGTARVGEAERYLLAEAGRPFNLAEGPLLRGVLIRLDSADHLFALIIHHIIFDGWSVDIFTRELAALYTAALAGADAGLPALPIQYADYARWQRRWLQGEALEAQVNYWKRHLDDAPAAIDLPTDRPRPPVQTFNGALERFVIPADLTARLRTLAIRENATMFMASLAVFNILLARYSGQRDLVVGTPIAGRHQPGTEPLIGMFVNTLALRTVIRGNPSFLDVLAQVRETTLGAYSHQDLPFEKLVEVLHPVRDLSYTPIFQVMFIVQNIPEVAGTRSDLEMRSLELPATSSQFDITFELQDTSSGLEGAVTYNTDLFDAATINRMAGHFQRLLAAVMADPTQAVLTIPLVAAARRVPSGAPAVPPLLHERVVSQAARTPRAAAVVGRDATLTYAELDEQSSRLAAHLRYAGVGPDVCVGVYLERTPRLLVVLLAVLKAGGAYVPLDPAYPAERLAFMIEDTRVAVLLAEHASRETLPSHAAQVIFVDALPPLPSVQPPKRGAGPENLAYIIYTSGSTGRPKGVMITHANAAFFMDWALEVFSPADLEGTLAATSMCFDISIFEFFAPLSCGGSVLLAENILHLAAMPATPPITLVNTVPSVFAEVLRDTELPPSVRVVNLAGEALPRVLVDQLYGLPTVERVYNFYGPSEDTTYSTIDCVARDGAGPPPLGRTIDNSEGYVLDGFQQPVPVGIAGELYLGGAGVSRGYFGRPALTAERYLPDPFSGVLGARMYRTGDRVRRQADGTLEYLGRMDRQVKLRGFRIELGEVEAALSEQAAVQEAAVVIKASPRGDPTLVGYVVARAGEALDSTTVQAALRERLPEYMVPSQVVVLLGLPRTSSGKLDRRALPEPDFGRAVAAVAALTADGEALAAIWAEVLRVPRASLDAHSNFFDLGGHSLLAAQVISRVRDLFAIDLSIRALFEQPVFGDFADRIAARRREGAVASLPPLVAQALSEDDLPLSVDQERFWFVQQLDPMSAAYNISLALDLEGAIDGKLLERCFNAIVERHESLRAFFVPVNGAPTYRVRKQLDVPLALHDLSLLASDAAAAETERLTMALTQRPFDLARDPLIRTALIQTAPDAARLVMVLHHSVFDGWSLDVMARELTTLYQAGIDGRADLAATLTPLPIRYADYAAWQRGWLQSAATMRQLDYWRAQLAGAPPLIELPLDRPRPPAQTFRGAQLPVALDAELAGRLRVLSKREGATLFIVLLAAFKAMVAQCTDQRDLVIGMPIANRPHRETEALIGLFINSLPLRTRLPGNPSFRDIVRQVRATTLDAHDHQNIPLTRIVEAVSASRTATHAPIFQVMFDLGQDRLTALQIPGVRVSPKNIDPGTAMLDLTFDFVDTGDEIKGSIEYNTDLFESSTIAAIFQDFQATLSAVAANPNLCLAELPLASWPKPAQGAARSTEERKAATLTESTPESTQNSRQDQLAARRAQLSGSKQALIEKLLKREKSGPARPPLIERRADEGPQPLSFAQERLWFLDQLNPESMAYVITIAKQITGSLDPRLLERALAATVDRHEILRTTFREVDGQTSQVIAPEVATDLEIADLRTLDASERPAETKRLIAVSLSKPFCLSESPLLRLLLIRLEPTEQILLLTIHHIVFDGWSAEIFFRELGEFYIAGVRSAADLAGVLPALPIQYADYARWQRRWLQGEALEAQVNYWKRHLDDAPAAIDLPTDRPRPPVQTFNGALERFVIPADLTARLRTLAIRENATMFMASLAVFNILLARYSGQRDLVVGTPIAGRHQPGTEPLIGMFVNTLALRTVIRGNPSFLDVLAQVRETTLGAYSHQDLPFEKLVEVLHPVRDLSYTPIFQVMFIVQNIPEVAGTRSDLETRSLELPATSSQFDITFELQDTSSGLEGAVTYNTDLFDAATINRMAGHFQRLLAAVMADPTQAVLTIPLVAAARRVPSGAPAVPPLLHERVVSQAARTPRAAAVVGRDATLTYAELDEQSSRLAAHLRYAGVGPDVCVGVYLERTPRLLVVLLAVLKAGGAYVPLDPAYPAERLAFMIEDTRVAVLLAEHASRETLPSHAAQVIFVDALPPLPSVQPPKRGAGPENLAYIIYTSGSTGRPKGVMITHANAAFFMDWALEVFSPADLEGTLAATSMCFDISIFEFFAPLSCGGSVLLAENILHLAAMPATPPITLVNTVPSVFAEVLRDTELPPSVRVVNLAGEALPRVLVDQLYGLPTVERVYNFYGPSEDTTYSTIDCVARDGAGPPPLGRTIDNSEGYVLDGFQQPVPVGIAGELYLGGAGVSRGYFGRPALTAERYLPDPFSGVLGARMYRTGDRVRRQADGTLEYLGRMDRQVKLRGFRIELGEVEAALSEQAAVQEAAVVIKASPRGDPTLVGYVVARAGEALDSTTVQAALRERLPEYMVPSQVVVLLGLPRTSSGKLDRRALPEPDFGRAVAAVAALTADGEALAAIWAEVLRVPRASLDAHSNFFALGGHSLLATRIVARVRQELQIDLPLRRLFESPTLGELAAVLRVQPTTPTALVPPLTAQARPERIPLSFAQERLWFLEQLDPGQSTYLIPLVRRVRGALDWALLERCLNTVVARHESLRTTFQAVDGTAYQVIAPELHVPMLYHDLRGLNEASQTERLAEVRRFLTETPFDLAAGPLLRAGLIQVRHAEYVLILTLHHSISDGWSLDVLLDELTQLYAAGQAGTRALAEVLTPLAVQYADYALWQRSWLRGAELSRQIAYWKTHLAGAPPLLELPGDFPRPAHQSFRGGTLSFAVGADLTAQLRELAQVHEATLFMTLLAAFTVLLARYSGQGDIVVGTPIAGRTHAASEGLIGMFVNTLALRTRVGDNPDFLTLLARVRQTALGGYAHQDVPFEKLVEELQPVRNLSYSPIFQVFFMVQNTLAGESVVAGLASEGEEQAGETSKFDLSLALQETGEGLTGSLEYSRDLFSSVTAARIAEHFQMLLVALVATSTRPVLDLPFLTAAEQARIIDANLRPAVEPAGAPRLPHRLIADQAERTPEAIAVVVGAASLLYRDIDHQSDQWAQALRRHGVGPETIVAICLERSPTMLVALLAVLKSGGAFALVNPRNLDQLPALIEELAPAVVLRDATAPQVPATAGRAVLDLSADWAEIASLPAVSLDHMLHPDSAACLVQTDGAAGTRRLVVLSHRALGQRLLAAQAAYPLYPTDRVLHSAALETGDAVWAWLAPLTAGSAVVLDVAGGESAGPSLIETVTAQDVTVARLLPSQLDVLLDAPRFTECTTLRMVLAAGEPLSQTTQDRFFERSAAELYNLYGAAETTLDALAWRCARDADLSDPSAPLGAPLEATQVALLDDQGRVVPVGIAGELYLGGAGVSRGYFGRPALTAERYLPDPFSGVLGARMYRTGDRALYRADGMLEYRGRVEQQVKLRGFRIELGEVEAALSEQAAVQEAAVVIKASPRGDPTLVGYVVARAGEALDSTTVQAALRERLPEYMVPSQVVVLLGLPRTSSGKLDRRALPEPDFGRAVAAVAALTADGEALAAIWAEVLRVPRASLDAHSNFFALGGHSLLATRIVARVRQELQIDLPLRRLFESPTLGELAAALRVQPTAPTALVPPLLPTERPERIPLSFAQERLWFLEQLDPGQSTYLIPLVRRVRGALDWALLERCLNTVVARHESLRTTFQAVDGTAYQVIAPELHVPMLYHDLRGLNEASQTERLAEVRRFLTETPFDLAAGPLLRAGLIQVRHAEYVLILTLHHSISDGWSLDVLLDELTQLYAAGQAGTRALAEVLTPLAVQYADYALWQRSWLRGAELSRQIAYWKTHLAGAPPLLELPGDFPRPAHQSFRGGTLSFAVGADLTAQLRELAQVHEATLFMTLLAAFTVLLARYSGQGDIVVGTPIAGRTHAASEGLIGMFVNTLALRTRVGDNPDFLTLLARVRQTALGGYAHQDVPFEKLVEELQPVRNFSHPPIFQVMFMAQNTQQEAAAVQGLESEPLDSDSGTSKFDLSLALQETAAGLEGSFEYCTDLFAPATIERMVGHFQSLLAALTAEPTRPVLSIPFIADEERTLLVETWNATKTPAHTPTMVHELIAAQAQRTPAAVAARYGDQTLTYRELIARANQLAHALQERGVGPDVLVGICVERSLDLMVGLLGIVIAGGAYVPLDPSYPAERLAFMLEDARVAALVTQKRLLSGLPADSIPRLCLDTDWSLVAGNQDCPPASAVTPAHLAYMIYTSGSTGRPKGTMIQHSGLANYLTWAVDAYAMAAGDGAPVYSSVSFDLTITGLFGPLLAGRTVHLLPEDAGADGLGANLSVAETYSLVKITPAHLEILNHQMPAHQAAGRTRAFVIGGENLRADMVAFWRDHAPQTALINEYGPTETVVGCCVYTVTTDTPAVGVLPIGRPIANTQMYVLDPRLQLVPIGVVGELYIGGAGVGRGYHRRPDLTAERFVPDPFGGQPGARLYKTGDLGRILADGTLECLGRVDHQVKVRGFRIELEEIEAALLRQAGVREAVVAARRQESGDIQLAAYVVAAPDNPLQIPTLKQSLQELLPAYMAPSHIMLIDELPLTSNGKVDRGALPAPAQTLASEAVLLARDALELRITQVWESILEVRPIGVNQNFFDLGGHSLAAVRLMDRIEKAFNQSLPLSALFQGGTIEQLAVILRQQKAGSGSALIPIQPGGSQRPLFLVHPIGGNVVCYIQLARAIGGDQPVYGLEAIGLHAGRAPQRQIEVMASHYIEEIRTVQPDGPYLLGGWSFGGVVALEMAQQLILQGQDVALLTLIDSQPPAADRSRMGYDPALWLLLFAEDTGLISRDAAASLHRVLGELAPDAQLEHLLGYLQSLGALPPDADLERITRLFTVFTSNMEANDAYNGRIYQQPALLFQADDRGRDGLADHADEWRRLAPDLVCHVVPGTHYSLLQAPVIDGIAEQIRAAIGRYDTR</sequence>
<dbReference type="NCBIfam" id="NF003417">
    <property type="entry name" value="PRK04813.1"/>
    <property type="match status" value="6"/>
</dbReference>
<dbReference type="FunFam" id="3.30.559.10:FF:000012">
    <property type="entry name" value="Non-ribosomal peptide synthetase"/>
    <property type="match status" value="2"/>
</dbReference>
<name>A9AV17_HERA2</name>
<dbReference type="PROSITE" id="PS00455">
    <property type="entry name" value="AMP_BINDING"/>
    <property type="match status" value="5"/>
</dbReference>
<dbReference type="GO" id="GO:0009366">
    <property type="term" value="C:enterobactin synthetase complex"/>
    <property type="evidence" value="ECO:0007669"/>
    <property type="project" value="TreeGrafter"/>
</dbReference>
<dbReference type="Gene3D" id="3.40.50.12780">
    <property type="entry name" value="N-terminal domain of ligase-like"/>
    <property type="match status" value="1"/>
</dbReference>
<dbReference type="FunFam" id="3.30.559.30:FF:000001">
    <property type="entry name" value="Non-ribosomal peptide synthetase"/>
    <property type="match status" value="4"/>
</dbReference>
<feature type="domain" description="Carrier" evidence="6">
    <location>
        <begin position="1569"/>
        <end position="1646"/>
    </location>
</feature>
<dbReference type="eggNOG" id="COG1020">
    <property type="taxonomic scope" value="Bacteria"/>
</dbReference>
<comment type="similarity">
    <text evidence="2">Belongs to the ATP-dependent AMP-binding enzyme family.</text>
</comment>
<dbReference type="PROSITE" id="PS50075">
    <property type="entry name" value="CARRIER"/>
    <property type="match status" value="6"/>
</dbReference>
<dbReference type="InterPro" id="IPR020845">
    <property type="entry name" value="AMP-binding_CS"/>
</dbReference>
<dbReference type="FunCoup" id="A9AV17">
    <property type="interactions" value="54"/>
</dbReference>
<dbReference type="GO" id="GO:0008610">
    <property type="term" value="P:lipid biosynthetic process"/>
    <property type="evidence" value="ECO:0007669"/>
    <property type="project" value="UniProtKB-ARBA"/>
</dbReference>
<feature type="domain" description="Carrier" evidence="6">
    <location>
        <begin position="2613"/>
        <end position="2690"/>
    </location>
</feature>
<dbReference type="Gene3D" id="3.30.300.30">
    <property type="match status" value="6"/>
</dbReference>
<dbReference type="SUPFAM" id="SSF53474">
    <property type="entry name" value="alpha/beta-Hydrolases"/>
    <property type="match status" value="1"/>
</dbReference>
<dbReference type="InterPro" id="IPR010071">
    <property type="entry name" value="AA_adenyl_dom"/>
</dbReference>
<dbReference type="InterPro" id="IPR020806">
    <property type="entry name" value="PKS_PP-bd"/>
</dbReference>
<dbReference type="FunFam" id="2.30.38.10:FF:000001">
    <property type="entry name" value="Non-ribosomal peptide synthetase PvdI"/>
    <property type="match status" value="5"/>
</dbReference>
<accession>A9AV17</accession>
<feature type="domain" description="Carrier" evidence="6">
    <location>
        <begin position="527"/>
        <end position="602"/>
    </location>
</feature>
<dbReference type="InterPro" id="IPR001031">
    <property type="entry name" value="Thioesterase"/>
</dbReference>
<dbReference type="InterPro" id="IPR000873">
    <property type="entry name" value="AMP-dep_synth/lig_dom"/>
</dbReference>
<evidence type="ECO:0000256" key="5">
    <source>
        <dbReference type="SAM" id="MobiDB-lite"/>
    </source>
</evidence>
<dbReference type="Gene3D" id="2.30.38.10">
    <property type="entry name" value="Luciferase, Domain 3"/>
    <property type="match status" value="5"/>
</dbReference>
<dbReference type="InterPro" id="IPR036736">
    <property type="entry name" value="ACP-like_sf"/>
</dbReference>
<feature type="domain" description="Carrier" evidence="6">
    <location>
        <begin position="6310"/>
        <end position="6385"/>
    </location>
</feature>
<dbReference type="Proteomes" id="UP000000787">
    <property type="component" value="Chromosome"/>
</dbReference>
<dbReference type="Pfam" id="PF13193">
    <property type="entry name" value="AMP-binding_C"/>
    <property type="match status" value="6"/>
</dbReference>
<feature type="compositionally biased region" description="Polar residues" evidence="5">
    <location>
        <begin position="3170"/>
        <end position="3184"/>
    </location>
</feature>
<feature type="domain" description="Carrier" evidence="6">
    <location>
        <begin position="4177"/>
        <end position="4254"/>
    </location>
</feature>
<dbReference type="EMBL" id="CP000875">
    <property type="protein sequence ID" value="ABX06605.1"/>
    <property type="molecule type" value="Genomic_DNA"/>
</dbReference>
<dbReference type="InterPro" id="IPR023213">
    <property type="entry name" value="CAT-like_dom_sf"/>
</dbReference>
<evidence type="ECO:0000256" key="1">
    <source>
        <dbReference type="ARBA" id="ARBA00001957"/>
    </source>
</evidence>
<dbReference type="SUPFAM" id="SSF47336">
    <property type="entry name" value="ACP-like"/>
    <property type="match status" value="6"/>
</dbReference>
<dbReference type="GO" id="GO:0031177">
    <property type="term" value="F:phosphopantetheine binding"/>
    <property type="evidence" value="ECO:0007669"/>
    <property type="project" value="InterPro"/>
</dbReference>
<dbReference type="KEGG" id="hau:Haur_3973"/>
<dbReference type="PROSITE" id="PS00012">
    <property type="entry name" value="PHOSPHOPANTETHEINE"/>
    <property type="match status" value="5"/>
</dbReference>
<dbReference type="SMART" id="SM01294">
    <property type="entry name" value="PKS_PP_betabranch"/>
    <property type="match status" value="1"/>
</dbReference>
<evidence type="ECO:0000256" key="4">
    <source>
        <dbReference type="ARBA" id="ARBA00022553"/>
    </source>
</evidence>
<evidence type="ECO:0000313" key="8">
    <source>
        <dbReference type="Proteomes" id="UP000000787"/>
    </source>
</evidence>
<dbReference type="SUPFAM" id="SSF56801">
    <property type="entry name" value="Acetyl-CoA synthetase-like"/>
    <property type="match status" value="6"/>
</dbReference>
<dbReference type="Pfam" id="PF00668">
    <property type="entry name" value="Condensation"/>
    <property type="match status" value="6"/>
</dbReference>
<dbReference type="FunFam" id="1.10.1200.10:FF:000016">
    <property type="entry name" value="Non-ribosomal peptide synthase"/>
    <property type="match status" value="2"/>
</dbReference>
<dbReference type="STRING" id="316274.Haur_3973"/>
<proteinExistence type="inferred from homology"/>
<dbReference type="GO" id="GO:0047527">
    <property type="term" value="F:2,3-dihydroxybenzoate-serine ligase activity"/>
    <property type="evidence" value="ECO:0007669"/>
    <property type="project" value="TreeGrafter"/>
</dbReference>
<dbReference type="PANTHER" id="PTHR45527:SF1">
    <property type="entry name" value="FATTY ACID SYNTHASE"/>
    <property type="match status" value="1"/>
</dbReference>
<dbReference type="InterPro" id="IPR042099">
    <property type="entry name" value="ANL_N_sf"/>
</dbReference>
<protein>
    <submittedName>
        <fullName evidence="7">Amino acid adenylation domain</fullName>
    </submittedName>
</protein>
<dbReference type="Gene3D" id="3.40.50.1820">
    <property type="entry name" value="alpha/beta hydrolase"/>
    <property type="match status" value="1"/>
</dbReference>
<dbReference type="PANTHER" id="PTHR45527">
    <property type="entry name" value="NONRIBOSOMAL PEPTIDE SYNTHETASE"/>
    <property type="match status" value="1"/>
</dbReference>
<dbReference type="GO" id="GO:0072330">
    <property type="term" value="P:monocarboxylic acid biosynthetic process"/>
    <property type="evidence" value="ECO:0007669"/>
    <property type="project" value="UniProtKB-ARBA"/>
</dbReference>
<dbReference type="InterPro" id="IPR001242">
    <property type="entry name" value="Condensation_dom"/>
</dbReference>
<dbReference type="InterPro" id="IPR025110">
    <property type="entry name" value="AMP-bd_C"/>
</dbReference>
<dbReference type="NCBIfam" id="TIGR01733">
    <property type="entry name" value="AA-adenyl-dom"/>
    <property type="match status" value="5"/>
</dbReference>
<dbReference type="FunFam" id="3.30.300.30:FF:000015">
    <property type="entry name" value="Nonribosomal peptide synthase SidD"/>
    <property type="match status" value="1"/>
</dbReference>
<dbReference type="NCBIfam" id="NF004282">
    <property type="entry name" value="PRK05691.1"/>
    <property type="match status" value="6"/>
</dbReference>
<gene>
    <name evidence="7" type="ordered locus">Haur_3973</name>
</gene>
<keyword evidence="4" id="KW-0597">Phosphoprotein</keyword>
<reference evidence="7 8" key="1">
    <citation type="journal article" date="2011" name="Stand. Genomic Sci.">
        <title>Complete genome sequence of the filamentous gliding predatory bacterium Herpetosiphon aurantiacus type strain (114-95(T)).</title>
        <authorList>
            <person name="Kiss H."/>
            <person name="Nett M."/>
            <person name="Domin N."/>
            <person name="Martin K."/>
            <person name="Maresca J.A."/>
            <person name="Copeland A."/>
            <person name="Lapidus A."/>
            <person name="Lucas S."/>
            <person name="Berry K.W."/>
            <person name="Glavina Del Rio T."/>
            <person name="Dalin E."/>
            <person name="Tice H."/>
            <person name="Pitluck S."/>
            <person name="Richardson P."/>
            <person name="Bruce D."/>
            <person name="Goodwin L."/>
            <person name="Han C."/>
            <person name="Detter J.C."/>
            <person name="Schmutz J."/>
            <person name="Brettin T."/>
            <person name="Land M."/>
            <person name="Hauser L."/>
            <person name="Kyrpides N.C."/>
            <person name="Ivanova N."/>
            <person name="Goker M."/>
            <person name="Woyke T."/>
            <person name="Klenk H.P."/>
            <person name="Bryant D.A."/>
        </authorList>
    </citation>
    <scope>NUCLEOTIDE SEQUENCE [LARGE SCALE GENOMIC DNA]</scope>
    <source>
        <strain evidence="8">ATCC 23779 / DSM 785 / 114-95</strain>
    </source>
</reference>
<dbReference type="Gene3D" id="3.40.50.980">
    <property type="match status" value="10"/>
</dbReference>
<dbReference type="BioCyc" id="HAUR316274:GHYA-4015-MONOMER"/>
<dbReference type="FunFam" id="3.40.50.980:FF:000001">
    <property type="entry name" value="Non-ribosomal peptide synthetase"/>
    <property type="match status" value="5"/>
</dbReference>
<dbReference type="InterPro" id="IPR029058">
    <property type="entry name" value="AB_hydrolase_fold"/>
</dbReference>
<dbReference type="HOGENOM" id="CLU_222916_0_0_0"/>
<dbReference type="FunFam" id="3.40.50.12780:FF:000012">
    <property type="entry name" value="Non-ribosomal peptide synthetase"/>
    <property type="match status" value="2"/>
</dbReference>
<comment type="cofactor">
    <cofactor evidence="1">
        <name>pantetheine 4'-phosphate</name>
        <dbReference type="ChEBI" id="CHEBI:47942"/>
    </cofactor>
</comment>
<dbReference type="Pfam" id="PF00501">
    <property type="entry name" value="AMP-binding"/>
    <property type="match status" value="6"/>
</dbReference>
<dbReference type="Gene3D" id="3.30.559.30">
    <property type="entry name" value="Nonribosomal peptide synthetase, condensation domain"/>
    <property type="match status" value="6"/>
</dbReference>
<dbReference type="FunFam" id="1.10.1200.10:FF:000005">
    <property type="entry name" value="Nonribosomal peptide synthetase 1"/>
    <property type="match status" value="2"/>
</dbReference>
<dbReference type="FunFam" id="3.30.300.30:FF:000010">
    <property type="entry name" value="Enterobactin synthetase component F"/>
    <property type="match status" value="5"/>
</dbReference>
<dbReference type="InParanoid" id="A9AV17"/>
<dbReference type="Gene3D" id="3.30.559.10">
    <property type="entry name" value="Chloramphenicol acetyltransferase-like domain"/>
    <property type="match status" value="6"/>
</dbReference>
<dbReference type="CDD" id="cd19531">
    <property type="entry name" value="LCL_NRPS-like"/>
    <property type="match status" value="6"/>
</dbReference>
<organism evidence="7 8">
    <name type="scientific">Herpetosiphon aurantiacus (strain ATCC 23779 / DSM 785 / 114-95)</name>
    <dbReference type="NCBI Taxonomy" id="316274"/>
    <lineage>
        <taxon>Bacteria</taxon>
        <taxon>Bacillati</taxon>
        <taxon>Chloroflexota</taxon>
        <taxon>Chloroflexia</taxon>
        <taxon>Herpetosiphonales</taxon>
        <taxon>Herpetosiphonaceae</taxon>
        <taxon>Herpetosiphon</taxon>
    </lineage>
</organism>
<feature type="domain" description="Carrier" evidence="6">
    <location>
        <begin position="5243"/>
        <end position="5320"/>
    </location>
</feature>
<dbReference type="Pfam" id="PF00975">
    <property type="entry name" value="Thioesterase"/>
    <property type="match status" value="1"/>
</dbReference>
<dbReference type="GO" id="GO:0009239">
    <property type="term" value="P:enterobactin biosynthetic process"/>
    <property type="evidence" value="ECO:0007669"/>
    <property type="project" value="TreeGrafter"/>
</dbReference>
<dbReference type="Pfam" id="PF00550">
    <property type="entry name" value="PP-binding"/>
    <property type="match status" value="6"/>
</dbReference>
<dbReference type="CDD" id="cd05930">
    <property type="entry name" value="A_NRPS"/>
    <property type="match status" value="2"/>
</dbReference>
<dbReference type="GO" id="GO:0005829">
    <property type="term" value="C:cytosol"/>
    <property type="evidence" value="ECO:0007669"/>
    <property type="project" value="TreeGrafter"/>
</dbReference>
<dbReference type="GO" id="GO:0043041">
    <property type="term" value="P:amino acid activation for nonribosomal peptide biosynthetic process"/>
    <property type="evidence" value="ECO:0007669"/>
    <property type="project" value="TreeGrafter"/>
</dbReference>
<evidence type="ECO:0000313" key="7">
    <source>
        <dbReference type="EMBL" id="ABX06605.1"/>
    </source>
</evidence>
<evidence type="ECO:0000256" key="2">
    <source>
        <dbReference type="ARBA" id="ARBA00006432"/>
    </source>
</evidence>
<dbReference type="InterPro" id="IPR045851">
    <property type="entry name" value="AMP-bd_C_sf"/>
</dbReference>
<evidence type="ECO:0000256" key="3">
    <source>
        <dbReference type="ARBA" id="ARBA00022450"/>
    </source>
</evidence>
<dbReference type="SMART" id="SM00823">
    <property type="entry name" value="PKS_PP"/>
    <property type="match status" value="6"/>
</dbReference>
<keyword evidence="3" id="KW-0596">Phosphopantetheine</keyword>
<keyword evidence="8" id="KW-1185">Reference proteome</keyword>
<dbReference type="Gene3D" id="1.10.1200.10">
    <property type="entry name" value="ACP-like"/>
    <property type="match status" value="6"/>
</dbReference>